<reference evidence="2 3" key="1">
    <citation type="journal article" date="2023" name="Plants (Basel)">
        <title>Bridging the Gap: Combining Genomics and Transcriptomics Approaches to Understand Stylosanthes scabra, an Orphan Legume from the Brazilian Caatinga.</title>
        <authorList>
            <person name="Ferreira-Neto J.R.C."/>
            <person name="da Silva M.D."/>
            <person name="Binneck E."/>
            <person name="de Melo N.F."/>
            <person name="da Silva R.H."/>
            <person name="de Melo A.L.T.M."/>
            <person name="Pandolfi V."/>
            <person name="Bustamante F.O."/>
            <person name="Brasileiro-Vidal A.C."/>
            <person name="Benko-Iseppon A.M."/>
        </authorList>
    </citation>
    <scope>NUCLEOTIDE SEQUENCE [LARGE SCALE GENOMIC DNA]</scope>
    <source>
        <tissue evidence="2">Leaves</tissue>
    </source>
</reference>
<comment type="caution">
    <text evidence="2">The sequence shown here is derived from an EMBL/GenBank/DDBJ whole genome shotgun (WGS) entry which is preliminary data.</text>
</comment>
<accession>A0ABU6XLX1</accession>
<organism evidence="2 3">
    <name type="scientific">Stylosanthes scabra</name>
    <dbReference type="NCBI Taxonomy" id="79078"/>
    <lineage>
        <taxon>Eukaryota</taxon>
        <taxon>Viridiplantae</taxon>
        <taxon>Streptophyta</taxon>
        <taxon>Embryophyta</taxon>
        <taxon>Tracheophyta</taxon>
        <taxon>Spermatophyta</taxon>
        <taxon>Magnoliopsida</taxon>
        <taxon>eudicotyledons</taxon>
        <taxon>Gunneridae</taxon>
        <taxon>Pentapetalae</taxon>
        <taxon>rosids</taxon>
        <taxon>fabids</taxon>
        <taxon>Fabales</taxon>
        <taxon>Fabaceae</taxon>
        <taxon>Papilionoideae</taxon>
        <taxon>50 kb inversion clade</taxon>
        <taxon>dalbergioids sensu lato</taxon>
        <taxon>Dalbergieae</taxon>
        <taxon>Pterocarpus clade</taxon>
        <taxon>Stylosanthes</taxon>
    </lineage>
</organism>
<dbReference type="Proteomes" id="UP001341840">
    <property type="component" value="Unassembled WGS sequence"/>
</dbReference>
<evidence type="ECO:0000313" key="2">
    <source>
        <dbReference type="EMBL" id="MED6197983.1"/>
    </source>
</evidence>
<gene>
    <name evidence="2" type="ORF">PIB30_061865</name>
</gene>
<sequence>MKKKGKTLKEKFMEGGTDELPEHGTEEAATVVVVGFPLEVLHHLQPPAPECRRTIGGCRAMRIGESPYFRGERTLIEVVDYHSPKFPHLGHSSTTSGIRLCNLCLTGIPLCKHFHKKTFSLGGHRRFHRVDQSSFDWHCSERCIIGGWKKSNAIL</sequence>
<feature type="region of interest" description="Disordered" evidence="1">
    <location>
        <begin position="1"/>
        <end position="21"/>
    </location>
</feature>
<evidence type="ECO:0000313" key="3">
    <source>
        <dbReference type="Proteomes" id="UP001341840"/>
    </source>
</evidence>
<proteinExistence type="predicted"/>
<evidence type="ECO:0008006" key="4">
    <source>
        <dbReference type="Google" id="ProtNLM"/>
    </source>
</evidence>
<evidence type="ECO:0000256" key="1">
    <source>
        <dbReference type="SAM" id="MobiDB-lite"/>
    </source>
</evidence>
<protein>
    <recommendedName>
        <fullName evidence="4">C2H2-type domain-containing protein</fullName>
    </recommendedName>
</protein>
<name>A0ABU6XLX1_9FABA</name>
<dbReference type="EMBL" id="JASCZI010212015">
    <property type="protein sequence ID" value="MED6197983.1"/>
    <property type="molecule type" value="Genomic_DNA"/>
</dbReference>
<keyword evidence="3" id="KW-1185">Reference proteome</keyword>